<evidence type="ECO:0000313" key="2">
    <source>
        <dbReference type="Proteomes" id="UP000599578"/>
    </source>
</evidence>
<accession>A0A918DSH5</accession>
<proteinExistence type="predicted"/>
<keyword evidence="2" id="KW-1185">Reference proteome</keyword>
<name>A0A918DSH5_9GAMM</name>
<dbReference type="InterPro" id="IPR021241">
    <property type="entry name" value="CsiV"/>
</dbReference>
<sequence>MRLNPVQWFARNAGFSRPLFALLTMLFLSLPADAEEPWYKIEILVFAHSSPAIDEQTWGNAQIPRRADALELGNNGNGAYQRLPANNLVLTAEKNRLSEQADYRTLFHGAWYQPVSTSDGAKPVRIRGGKLMPNNAYELDGYVTLDLDEFLSIRPDLYYSFDAPNDAGRTLTANLKASRQVEIDEIHYIDHPLFGMLVVIQR</sequence>
<dbReference type="AlphaFoldDB" id="A0A918DSH5"/>
<dbReference type="Pfam" id="PF10972">
    <property type="entry name" value="CsiV"/>
    <property type="match status" value="1"/>
</dbReference>
<protein>
    <recommendedName>
        <fullName evidence="3">Peptidoglycan-binding protein, CsiV</fullName>
    </recommendedName>
</protein>
<gene>
    <name evidence="1" type="ORF">GCM10011348_17470</name>
</gene>
<comment type="caution">
    <text evidence="1">The sequence shown here is derived from an EMBL/GenBank/DDBJ whole genome shotgun (WGS) entry which is preliminary data.</text>
</comment>
<organism evidence="1 2">
    <name type="scientific">Marinobacterium nitratireducens</name>
    <dbReference type="NCBI Taxonomy" id="518897"/>
    <lineage>
        <taxon>Bacteria</taxon>
        <taxon>Pseudomonadati</taxon>
        <taxon>Pseudomonadota</taxon>
        <taxon>Gammaproteobacteria</taxon>
        <taxon>Oceanospirillales</taxon>
        <taxon>Oceanospirillaceae</taxon>
        <taxon>Marinobacterium</taxon>
    </lineage>
</organism>
<dbReference type="Proteomes" id="UP000599578">
    <property type="component" value="Unassembled WGS sequence"/>
</dbReference>
<evidence type="ECO:0008006" key="3">
    <source>
        <dbReference type="Google" id="ProtNLM"/>
    </source>
</evidence>
<reference evidence="1 2" key="1">
    <citation type="journal article" date="2014" name="Int. J. Syst. Evol. Microbiol.">
        <title>Complete genome sequence of Corynebacterium casei LMG S-19264T (=DSM 44701T), isolated from a smear-ripened cheese.</title>
        <authorList>
            <consortium name="US DOE Joint Genome Institute (JGI-PGF)"/>
            <person name="Walter F."/>
            <person name="Albersmeier A."/>
            <person name="Kalinowski J."/>
            <person name="Ruckert C."/>
        </authorList>
    </citation>
    <scope>NUCLEOTIDE SEQUENCE [LARGE SCALE GENOMIC DNA]</scope>
    <source>
        <strain evidence="1 2">CGMCC 1.7286</strain>
    </source>
</reference>
<evidence type="ECO:0000313" key="1">
    <source>
        <dbReference type="EMBL" id="GGO80550.1"/>
    </source>
</evidence>
<dbReference type="RefSeq" id="WP_188860202.1">
    <property type="nucleotide sequence ID" value="NZ_BMLT01000004.1"/>
</dbReference>
<dbReference type="EMBL" id="BMLT01000004">
    <property type="protein sequence ID" value="GGO80550.1"/>
    <property type="molecule type" value="Genomic_DNA"/>
</dbReference>